<accession>A0A3B6LYF3</accession>
<organism evidence="3">
    <name type="scientific">Triticum aestivum</name>
    <name type="common">Wheat</name>
    <dbReference type="NCBI Taxonomy" id="4565"/>
    <lineage>
        <taxon>Eukaryota</taxon>
        <taxon>Viridiplantae</taxon>
        <taxon>Streptophyta</taxon>
        <taxon>Embryophyta</taxon>
        <taxon>Tracheophyta</taxon>
        <taxon>Spermatophyta</taxon>
        <taxon>Magnoliopsida</taxon>
        <taxon>Liliopsida</taxon>
        <taxon>Poales</taxon>
        <taxon>Poaceae</taxon>
        <taxon>BOP clade</taxon>
        <taxon>Pooideae</taxon>
        <taxon>Triticodae</taxon>
        <taxon>Triticeae</taxon>
        <taxon>Triticinae</taxon>
        <taxon>Triticum</taxon>
    </lineage>
</organism>
<sequence length="110" mass="11413">MASRAIIILVSALLFFSVLAVYLPAASRARHAAALNAKDGINSGGRLHRVRVVPSGAVKAGPVTSASGGSGPRMATTEHPDDTDAAAETLRKDYSYRGPRRPGSPLIHAP</sequence>
<evidence type="ECO:0000256" key="1">
    <source>
        <dbReference type="SAM" id="MobiDB-lite"/>
    </source>
</evidence>
<gene>
    <name evidence="3" type="primary">LOC123117815</name>
</gene>
<protein>
    <submittedName>
        <fullName evidence="3">Uncharacterized protein</fullName>
    </submittedName>
</protein>
<dbReference type="SMR" id="A0A3B6LYF3"/>
<dbReference type="Proteomes" id="UP000019116">
    <property type="component" value="Chromosome 5B"/>
</dbReference>
<feature type="signal peptide" evidence="2">
    <location>
        <begin position="1"/>
        <end position="20"/>
    </location>
</feature>
<dbReference type="EnsemblPlants" id="TraesCS5B02G543500.1">
    <property type="protein sequence ID" value="TraesCS5B02G543500.1"/>
    <property type="gene ID" value="TraesCS5B02G543500"/>
</dbReference>
<reference evidence="3" key="2">
    <citation type="submission" date="2018-10" db="UniProtKB">
        <authorList>
            <consortium name="EnsemblPlants"/>
        </authorList>
    </citation>
    <scope>IDENTIFICATION</scope>
</reference>
<dbReference type="Gramene" id="TraesCS5B02G543500.1">
    <property type="protein sequence ID" value="TraesCS5B02G543500.1"/>
    <property type="gene ID" value="TraesCS5B02G543500"/>
</dbReference>
<keyword evidence="2" id="KW-0732">Signal</keyword>
<dbReference type="Gramene" id="TraesLAC5B03G02973060.1">
    <property type="protein sequence ID" value="TraesLAC5B03G02973060.1"/>
    <property type="gene ID" value="TraesLAC5B03G02973060"/>
</dbReference>
<evidence type="ECO:0000313" key="4">
    <source>
        <dbReference type="Proteomes" id="UP000019116"/>
    </source>
</evidence>
<name>A0A3B6LYF3_WHEAT</name>
<feature type="chain" id="PRO_5043177503" evidence="2">
    <location>
        <begin position="21"/>
        <end position="110"/>
    </location>
</feature>
<keyword evidence="4" id="KW-1185">Reference proteome</keyword>
<proteinExistence type="predicted"/>
<dbReference type="Gramene" id="TraesCS5B03G1329500.1">
    <property type="protein sequence ID" value="TraesCS5B03G1329500.1.CDS"/>
    <property type="gene ID" value="TraesCS5B03G1329500"/>
</dbReference>
<evidence type="ECO:0000256" key="2">
    <source>
        <dbReference type="SAM" id="SignalP"/>
    </source>
</evidence>
<dbReference type="Gramene" id="TraesRN5B0101298700.1">
    <property type="protein sequence ID" value="TraesRN5B0101298700.1"/>
    <property type="gene ID" value="TraesRN5B0101298700"/>
</dbReference>
<evidence type="ECO:0000313" key="3">
    <source>
        <dbReference type="EnsemblPlants" id="TraesCS5B02G543500.1"/>
    </source>
</evidence>
<dbReference type="Gramene" id="TraesSTA5B03G03009590.1">
    <property type="protein sequence ID" value="TraesSTA5B03G03009590.1"/>
    <property type="gene ID" value="TraesSTA5B03G03009590"/>
</dbReference>
<feature type="region of interest" description="Disordered" evidence="1">
    <location>
        <begin position="55"/>
        <end position="110"/>
    </location>
</feature>
<dbReference type="RefSeq" id="XP_044394423.1">
    <property type="nucleotide sequence ID" value="XM_044538488.1"/>
</dbReference>
<dbReference type="AlphaFoldDB" id="A0A3B6LYF3"/>
<reference evidence="3" key="1">
    <citation type="submission" date="2018-08" db="EMBL/GenBank/DDBJ databases">
        <authorList>
            <person name="Rossello M."/>
        </authorList>
    </citation>
    <scope>NUCLEOTIDE SEQUENCE [LARGE SCALE GENOMIC DNA]</scope>
    <source>
        <strain evidence="3">cv. Chinese Spring</strain>
    </source>
</reference>
<dbReference type="GeneID" id="123117815"/>